<name>A0A914W5K3_9BILA</name>
<proteinExistence type="inferred from homology"/>
<evidence type="ECO:0000256" key="4">
    <source>
        <dbReference type="ARBA" id="ARBA00022475"/>
    </source>
</evidence>
<keyword evidence="5 11" id="KW-0812">Transmembrane</keyword>
<dbReference type="InterPro" id="IPR006202">
    <property type="entry name" value="Neur_chan_lig-bd"/>
</dbReference>
<evidence type="ECO:0000256" key="6">
    <source>
        <dbReference type="ARBA" id="ARBA00022729"/>
    </source>
</evidence>
<evidence type="ECO:0000313" key="13">
    <source>
        <dbReference type="Proteomes" id="UP000887566"/>
    </source>
</evidence>
<evidence type="ECO:0000256" key="5">
    <source>
        <dbReference type="ARBA" id="ARBA00022692"/>
    </source>
</evidence>
<evidence type="ECO:0000259" key="12">
    <source>
        <dbReference type="Pfam" id="PF02931"/>
    </source>
</evidence>
<dbReference type="GO" id="GO:0005886">
    <property type="term" value="C:plasma membrane"/>
    <property type="evidence" value="ECO:0007669"/>
    <property type="project" value="UniProtKB-SubCell"/>
</dbReference>
<dbReference type="CDD" id="cd18990">
    <property type="entry name" value="LGIC_ECD_GABAAR"/>
    <property type="match status" value="1"/>
</dbReference>
<dbReference type="PANTHER" id="PTHR18945">
    <property type="entry name" value="NEUROTRANSMITTER GATED ION CHANNEL"/>
    <property type="match status" value="1"/>
</dbReference>
<dbReference type="AlphaFoldDB" id="A0A914W5K3"/>
<dbReference type="WBParaSite" id="PSAMB.scaffold3306size18828.g20999.t1">
    <property type="protein sequence ID" value="PSAMB.scaffold3306size18828.g20999.t1"/>
    <property type="gene ID" value="PSAMB.scaffold3306size18828.g20999"/>
</dbReference>
<keyword evidence="6" id="KW-0732">Signal</keyword>
<dbReference type="Pfam" id="PF02931">
    <property type="entry name" value="Neur_chan_LBD"/>
    <property type="match status" value="1"/>
</dbReference>
<evidence type="ECO:0000256" key="7">
    <source>
        <dbReference type="ARBA" id="ARBA00022989"/>
    </source>
</evidence>
<dbReference type="InterPro" id="IPR036734">
    <property type="entry name" value="Neur_chan_lig-bd_sf"/>
</dbReference>
<dbReference type="GO" id="GO:0005230">
    <property type="term" value="F:extracellular ligand-gated monoatomic ion channel activity"/>
    <property type="evidence" value="ECO:0007669"/>
    <property type="project" value="InterPro"/>
</dbReference>
<reference evidence="14" key="1">
    <citation type="submission" date="2022-11" db="UniProtKB">
        <authorList>
            <consortium name="WormBaseParasite"/>
        </authorList>
    </citation>
    <scope>IDENTIFICATION</scope>
</reference>
<comment type="caution">
    <text evidence="11">Lacks conserved residue(s) required for the propagation of feature annotation.</text>
</comment>
<accession>A0A914W5K3</accession>
<keyword evidence="10 11" id="KW-0407">Ion channel</keyword>
<evidence type="ECO:0000256" key="10">
    <source>
        <dbReference type="ARBA" id="ARBA00023303"/>
    </source>
</evidence>
<protein>
    <submittedName>
        <fullName evidence="14">Neurotransmitter-gated ion-channel ligand-binding domain-containing protein</fullName>
    </submittedName>
</protein>
<dbReference type="InterPro" id="IPR036719">
    <property type="entry name" value="Neuro-gated_channel_TM_sf"/>
</dbReference>
<dbReference type="SUPFAM" id="SSF90112">
    <property type="entry name" value="Neurotransmitter-gated ion-channel transmembrane pore"/>
    <property type="match status" value="1"/>
</dbReference>
<feature type="transmembrane region" description="Helical" evidence="11">
    <location>
        <begin position="280"/>
        <end position="299"/>
    </location>
</feature>
<dbReference type="Proteomes" id="UP000887566">
    <property type="component" value="Unplaced"/>
</dbReference>
<keyword evidence="3 11" id="KW-0813">Transport</keyword>
<dbReference type="Gene3D" id="2.70.170.10">
    <property type="entry name" value="Neurotransmitter-gated ion-channel ligand-binding domain"/>
    <property type="match status" value="1"/>
</dbReference>
<feature type="transmembrane region" description="Helical" evidence="11">
    <location>
        <begin position="194"/>
        <end position="216"/>
    </location>
</feature>
<dbReference type="InterPro" id="IPR038050">
    <property type="entry name" value="Neuro_actylchol_rec"/>
</dbReference>
<evidence type="ECO:0000256" key="11">
    <source>
        <dbReference type="RuleBase" id="RU000687"/>
    </source>
</evidence>
<keyword evidence="13" id="KW-1185">Reference proteome</keyword>
<evidence type="ECO:0000313" key="14">
    <source>
        <dbReference type="WBParaSite" id="PSAMB.scaffold3306size18828.g20999.t1"/>
    </source>
</evidence>
<dbReference type="GO" id="GO:0004888">
    <property type="term" value="F:transmembrane signaling receptor activity"/>
    <property type="evidence" value="ECO:0007669"/>
    <property type="project" value="InterPro"/>
</dbReference>
<dbReference type="InterPro" id="IPR018000">
    <property type="entry name" value="Neurotransmitter_ion_chnl_CS"/>
</dbReference>
<keyword evidence="4" id="KW-1003">Cell membrane</keyword>
<feature type="domain" description="Neurotransmitter-gated ion-channel ligand-binding" evidence="12">
    <location>
        <begin position="4"/>
        <end position="189"/>
    </location>
</feature>
<comment type="similarity">
    <text evidence="11">Belongs to the ligand-gated ion channel (TC 1.A.9) family.</text>
</comment>
<dbReference type="SUPFAM" id="SSF63712">
    <property type="entry name" value="Nicotinic receptor ligand binding domain-like"/>
    <property type="match status" value="1"/>
</dbReference>
<dbReference type="PROSITE" id="PS00236">
    <property type="entry name" value="NEUROTR_ION_CHANNEL"/>
    <property type="match status" value="1"/>
</dbReference>
<dbReference type="PRINTS" id="PR00253">
    <property type="entry name" value="GABAARECEPTR"/>
</dbReference>
<evidence type="ECO:0000256" key="9">
    <source>
        <dbReference type="ARBA" id="ARBA00023136"/>
    </source>
</evidence>
<dbReference type="PRINTS" id="PR00252">
    <property type="entry name" value="NRIONCHANNEL"/>
</dbReference>
<evidence type="ECO:0000256" key="1">
    <source>
        <dbReference type="ARBA" id="ARBA00004141"/>
    </source>
</evidence>
<evidence type="ECO:0000256" key="8">
    <source>
        <dbReference type="ARBA" id="ARBA00023065"/>
    </source>
</evidence>
<dbReference type="InterPro" id="IPR006201">
    <property type="entry name" value="Neur_channel"/>
</dbReference>
<sequence>MPQSGPVHVMVEMTIQDVTEVSVIKGSVALNLWFSAIWRDERLAFSHLDECRKNLSFDQAFEQRLWSPNVCVVNTKETIVHESPKPNVLLMVFPNGTVWLNYRIRADAPCQMDLSNFPMDVIKCQLDFESSSYNTANVDLEWMSGDDAVAIMDRQSILLPDFHLGNITHRKVISVHKAGEWHRLEVEIDFHRMYGYYVLQMYLPTYISVFISWIAFVINAKALVARIVLGVNSLMALTFQADNHADLLQNYGKAAQKVRTNQRGDLMIDYGSRIDRMSSFAFPIAFAIFNVVYWTYYLTAK</sequence>
<dbReference type="Gene3D" id="1.20.58.390">
    <property type="entry name" value="Neurotransmitter-gated ion-channel transmembrane domain"/>
    <property type="match status" value="2"/>
</dbReference>
<comment type="subcellular location">
    <subcellularLocation>
        <location evidence="2">Cell membrane</location>
    </subcellularLocation>
    <subcellularLocation>
        <location evidence="1">Membrane</location>
        <topology evidence="1">Multi-pass membrane protein</topology>
    </subcellularLocation>
</comment>
<keyword evidence="8 11" id="KW-0406">Ion transport</keyword>
<keyword evidence="7 11" id="KW-1133">Transmembrane helix</keyword>
<evidence type="ECO:0000256" key="3">
    <source>
        <dbReference type="ARBA" id="ARBA00022448"/>
    </source>
</evidence>
<keyword evidence="9 11" id="KW-0472">Membrane</keyword>
<evidence type="ECO:0000256" key="2">
    <source>
        <dbReference type="ARBA" id="ARBA00004236"/>
    </source>
</evidence>
<dbReference type="InterPro" id="IPR006028">
    <property type="entry name" value="GABAA/Glycine_rcpt"/>
</dbReference>
<organism evidence="13 14">
    <name type="scientific">Plectus sambesii</name>
    <dbReference type="NCBI Taxonomy" id="2011161"/>
    <lineage>
        <taxon>Eukaryota</taxon>
        <taxon>Metazoa</taxon>
        <taxon>Ecdysozoa</taxon>
        <taxon>Nematoda</taxon>
        <taxon>Chromadorea</taxon>
        <taxon>Plectida</taxon>
        <taxon>Plectina</taxon>
        <taxon>Plectoidea</taxon>
        <taxon>Plectidae</taxon>
        <taxon>Plectus</taxon>
    </lineage>
</organism>